<dbReference type="Pfam" id="PF24864">
    <property type="entry name" value="DUF7730"/>
    <property type="match status" value="2"/>
</dbReference>
<organism evidence="2 3">
    <name type="scientific">Monosporascus cannonballus</name>
    <dbReference type="NCBI Taxonomy" id="155416"/>
    <lineage>
        <taxon>Eukaryota</taxon>
        <taxon>Fungi</taxon>
        <taxon>Dikarya</taxon>
        <taxon>Ascomycota</taxon>
        <taxon>Pezizomycotina</taxon>
        <taxon>Sordariomycetes</taxon>
        <taxon>Xylariomycetidae</taxon>
        <taxon>Xylariales</taxon>
        <taxon>Xylariales incertae sedis</taxon>
        <taxon>Monosporascus</taxon>
    </lineage>
</organism>
<reference evidence="2 3" key="1">
    <citation type="submission" date="2018-06" db="EMBL/GenBank/DDBJ databases">
        <title>Complete Genomes of Monosporascus.</title>
        <authorList>
            <person name="Robinson A.J."/>
            <person name="Natvig D.O."/>
        </authorList>
    </citation>
    <scope>NUCLEOTIDE SEQUENCE [LARGE SCALE GENOMIC DNA]</scope>
    <source>
        <strain evidence="2 3">CBS 609.92</strain>
    </source>
</reference>
<keyword evidence="3" id="KW-1185">Reference proteome</keyword>
<evidence type="ECO:0000259" key="1">
    <source>
        <dbReference type="Pfam" id="PF24864"/>
    </source>
</evidence>
<comment type="caution">
    <text evidence="2">The sequence shown here is derived from an EMBL/GenBank/DDBJ whole genome shotgun (WGS) entry which is preliminary data.</text>
</comment>
<evidence type="ECO:0000313" key="2">
    <source>
        <dbReference type="EMBL" id="RYO85863.1"/>
    </source>
</evidence>
<dbReference type="Proteomes" id="UP000294003">
    <property type="component" value="Unassembled WGS sequence"/>
</dbReference>
<proteinExistence type="predicted"/>
<protein>
    <recommendedName>
        <fullName evidence="1">DUF7730 domain-containing protein</fullName>
    </recommendedName>
</protein>
<feature type="domain" description="DUF7730" evidence="1">
    <location>
        <begin position="33"/>
        <end position="81"/>
    </location>
</feature>
<evidence type="ECO:0000313" key="3">
    <source>
        <dbReference type="Proteomes" id="UP000294003"/>
    </source>
</evidence>
<dbReference type="InterPro" id="IPR056632">
    <property type="entry name" value="DUF7730"/>
</dbReference>
<dbReference type="EMBL" id="QJNS01000127">
    <property type="protein sequence ID" value="RYO85863.1"/>
    <property type="molecule type" value="Genomic_DNA"/>
</dbReference>
<gene>
    <name evidence="2" type="ORF">DL762_005010</name>
</gene>
<sequence>MSPSLSFHKLLTKARKLVPFLPPEPISPHTAKEQDAPLLSRLPPELRQMIWETYFRGHAVHIHRSRKRLRARECLIWDADDVFARGPHFDPGKFEILWVDIWEALAAMEGLKWLRVELRIAMPHLAPEWTEREWTLWEGIKKVTRPSHFELILPFPAAASTREETLPCTIIRRVMRDESH</sequence>
<accession>A0ABY0HAH4</accession>
<name>A0ABY0HAH4_9PEZI</name>
<feature type="domain" description="DUF7730" evidence="1">
    <location>
        <begin position="98"/>
        <end position="173"/>
    </location>
</feature>